<dbReference type="Gene3D" id="1.20.140.150">
    <property type="match status" value="1"/>
</dbReference>
<evidence type="ECO:0000313" key="3">
    <source>
        <dbReference type="EnsemblMetazoa" id="HelroP162783"/>
    </source>
</evidence>
<gene>
    <name evidence="3" type="primary">20199750</name>
    <name evidence="2" type="ORF">HELRODRAFT_162783</name>
</gene>
<dbReference type="Proteomes" id="UP000015101">
    <property type="component" value="Unassembled WGS sequence"/>
</dbReference>
<dbReference type="CTD" id="20199750"/>
<accession>T1ET50</accession>
<organism evidence="3 4">
    <name type="scientific">Helobdella robusta</name>
    <name type="common">Californian leech</name>
    <dbReference type="NCBI Taxonomy" id="6412"/>
    <lineage>
        <taxon>Eukaryota</taxon>
        <taxon>Metazoa</taxon>
        <taxon>Spiralia</taxon>
        <taxon>Lophotrochozoa</taxon>
        <taxon>Annelida</taxon>
        <taxon>Clitellata</taxon>
        <taxon>Hirudinea</taxon>
        <taxon>Rhynchobdellida</taxon>
        <taxon>Glossiphoniidae</taxon>
        <taxon>Helobdella</taxon>
    </lineage>
</organism>
<evidence type="ECO:0000256" key="1">
    <source>
        <dbReference type="SAM" id="MobiDB-lite"/>
    </source>
</evidence>
<evidence type="ECO:0000313" key="2">
    <source>
        <dbReference type="EMBL" id="ESN99265.1"/>
    </source>
</evidence>
<evidence type="ECO:0000313" key="4">
    <source>
        <dbReference type="Proteomes" id="UP000015101"/>
    </source>
</evidence>
<proteinExistence type="predicted"/>
<dbReference type="EMBL" id="AMQM01001174">
    <property type="status" value="NOT_ANNOTATED_CDS"/>
    <property type="molecule type" value="Genomic_DNA"/>
</dbReference>
<dbReference type="EnsemblMetazoa" id="HelroT162783">
    <property type="protein sequence ID" value="HelroP162783"/>
    <property type="gene ID" value="HelroG162783"/>
</dbReference>
<dbReference type="RefSeq" id="XP_009023132.1">
    <property type="nucleotide sequence ID" value="XM_009024884.1"/>
</dbReference>
<reference evidence="2 4" key="2">
    <citation type="journal article" date="2013" name="Nature">
        <title>Insights into bilaterian evolution from three spiralian genomes.</title>
        <authorList>
            <person name="Simakov O."/>
            <person name="Marletaz F."/>
            <person name="Cho S.J."/>
            <person name="Edsinger-Gonzales E."/>
            <person name="Havlak P."/>
            <person name="Hellsten U."/>
            <person name="Kuo D.H."/>
            <person name="Larsson T."/>
            <person name="Lv J."/>
            <person name="Arendt D."/>
            <person name="Savage R."/>
            <person name="Osoegawa K."/>
            <person name="de Jong P."/>
            <person name="Grimwood J."/>
            <person name="Chapman J.A."/>
            <person name="Shapiro H."/>
            <person name="Aerts A."/>
            <person name="Otillar R.P."/>
            <person name="Terry A.Y."/>
            <person name="Boore J.L."/>
            <person name="Grigoriev I.V."/>
            <person name="Lindberg D.R."/>
            <person name="Seaver E.C."/>
            <person name="Weisblat D.A."/>
            <person name="Putnam N.H."/>
            <person name="Rokhsar D.S."/>
        </authorList>
    </citation>
    <scope>NUCLEOTIDE SEQUENCE</scope>
</reference>
<dbReference type="HOGENOM" id="CLU_1715252_0_0_1"/>
<name>T1ET50_HELRO</name>
<sequence>MLKHTAYKRKKSFASKEANNVKQMLLDDRLKNSAFKDFLLKVDVAKFGNKIVGKKQKEEEDGEGSMDELVKGGRQGASCPSSNQTLWGLGQAGACGSFCCLLVATMTNYWLKTWERSYTFNGTVYYQIVYSGLWKRCSEDSHNYETILKTGNV</sequence>
<keyword evidence="4" id="KW-1185">Reference proteome</keyword>
<dbReference type="GeneID" id="20199750"/>
<dbReference type="EMBL" id="KB097143">
    <property type="protein sequence ID" value="ESN99265.1"/>
    <property type="molecule type" value="Genomic_DNA"/>
</dbReference>
<reference evidence="3" key="3">
    <citation type="submission" date="2015-06" db="UniProtKB">
        <authorList>
            <consortium name="EnsemblMetazoa"/>
        </authorList>
    </citation>
    <scope>IDENTIFICATION</scope>
</reference>
<reference evidence="4" key="1">
    <citation type="submission" date="2012-12" db="EMBL/GenBank/DDBJ databases">
        <authorList>
            <person name="Hellsten U."/>
            <person name="Grimwood J."/>
            <person name="Chapman J.A."/>
            <person name="Shapiro H."/>
            <person name="Aerts A."/>
            <person name="Otillar R.P."/>
            <person name="Terry A.Y."/>
            <person name="Boore J.L."/>
            <person name="Simakov O."/>
            <person name="Marletaz F."/>
            <person name="Cho S.-J."/>
            <person name="Edsinger-Gonzales E."/>
            <person name="Havlak P."/>
            <person name="Kuo D.-H."/>
            <person name="Larsson T."/>
            <person name="Lv J."/>
            <person name="Arendt D."/>
            <person name="Savage R."/>
            <person name="Osoegawa K."/>
            <person name="de Jong P."/>
            <person name="Lindberg D.R."/>
            <person name="Seaver E.C."/>
            <person name="Weisblat D.A."/>
            <person name="Putnam N.H."/>
            <person name="Grigoriev I.V."/>
            <person name="Rokhsar D.S."/>
        </authorList>
    </citation>
    <scope>NUCLEOTIDE SEQUENCE</scope>
</reference>
<dbReference type="InParanoid" id="T1ET50"/>
<dbReference type="KEGG" id="hro:HELRODRAFT_162783"/>
<feature type="region of interest" description="Disordered" evidence="1">
    <location>
        <begin position="55"/>
        <end position="79"/>
    </location>
</feature>
<protein>
    <submittedName>
        <fullName evidence="2 3">Uncharacterized protein</fullName>
    </submittedName>
</protein>
<dbReference type="AlphaFoldDB" id="T1ET50"/>